<keyword evidence="1" id="KW-0472">Membrane</keyword>
<feature type="transmembrane region" description="Helical" evidence="1">
    <location>
        <begin position="67"/>
        <end position="87"/>
    </location>
</feature>
<dbReference type="RefSeq" id="WP_107032376.1">
    <property type="nucleotide sequence ID" value="NZ_PUEC01000015.1"/>
</dbReference>
<keyword evidence="4" id="KW-1185">Reference proteome</keyword>
<feature type="domain" description="AMP-dependent synthetase/ligase" evidence="2">
    <location>
        <begin position="19"/>
        <end position="413"/>
    </location>
</feature>
<dbReference type="InterPro" id="IPR045851">
    <property type="entry name" value="AMP-bd_C_sf"/>
</dbReference>
<evidence type="ECO:0000313" key="3">
    <source>
        <dbReference type="EMBL" id="PWB02167.1"/>
    </source>
</evidence>
<dbReference type="PANTHER" id="PTHR24096">
    <property type="entry name" value="LONG-CHAIN-FATTY-ACID--COA LIGASE"/>
    <property type="match status" value="1"/>
</dbReference>
<dbReference type="AlphaFoldDB" id="A0A2V1IQ33"/>
<dbReference type="EMBL" id="PUEC01000015">
    <property type="protein sequence ID" value="PWB02167.1"/>
    <property type="molecule type" value="Genomic_DNA"/>
</dbReference>
<evidence type="ECO:0000259" key="2">
    <source>
        <dbReference type="Pfam" id="PF00501"/>
    </source>
</evidence>
<dbReference type="PROSITE" id="PS00455">
    <property type="entry name" value="AMP_BINDING"/>
    <property type="match status" value="1"/>
</dbReference>
<name>A0A2V1IQ33_9BACT</name>
<dbReference type="InterPro" id="IPR042099">
    <property type="entry name" value="ANL_N_sf"/>
</dbReference>
<dbReference type="Pfam" id="PF00501">
    <property type="entry name" value="AMP-binding"/>
    <property type="match status" value="1"/>
</dbReference>
<dbReference type="SUPFAM" id="SSF56801">
    <property type="entry name" value="Acetyl-CoA synthetase-like"/>
    <property type="match status" value="1"/>
</dbReference>
<accession>A0A2V1IQ33</accession>
<organism evidence="3 4">
    <name type="scientific">Duncaniella muris</name>
    <dbReference type="NCBI Taxonomy" id="2094150"/>
    <lineage>
        <taxon>Bacteria</taxon>
        <taxon>Pseudomonadati</taxon>
        <taxon>Bacteroidota</taxon>
        <taxon>Bacteroidia</taxon>
        <taxon>Bacteroidales</taxon>
        <taxon>Muribaculaceae</taxon>
        <taxon>Duncaniella</taxon>
    </lineage>
</organism>
<dbReference type="GO" id="GO:0016405">
    <property type="term" value="F:CoA-ligase activity"/>
    <property type="evidence" value="ECO:0007669"/>
    <property type="project" value="TreeGrafter"/>
</dbReference>
<dbReference type="InterPro" id="IPR020845">
    <property type="entry name" value="AMP-binding_CS"/>
</dbReference>
<evidence type="ECO:0000313" key="4">
    <source>
        <dbReference type="Proteomes" id="UP000244905"/>
    </source>
</evidence>
<evidence type="ECO:0000256" key="1">
    <source>
        <dbReference type="SAM" id="Phobius"/>
    </source>
</evidence>
<comment type="caution">
    <text evidence="3">The sequence shown here is derived from an EMBL/GenBank/DDBJ whole genome shotgun (WGS) entry which is preliminary data.</text>
</comment>
<dbReference type="Gene3D" id="3.30.300.30">
    <property type="match status" value="1"/>
</dbReference>
<dbReference type="PANTHER" id="PTHR24096:SF420">
    <property type="entry name" value="LONG-CHAIN-FATTY-ACID--COA LIGASE-RELATED"/>
    <property type="match status" value="1"/>
</dbReference>
<dbReference type="GeneID" id="82526187"/>
<keyword evidence="1" id="KW-1133">Transmembrane helix</keyword>
<dbReference type="Gene3D" id="3.40.50.12780">
    <property type="entry name" value="N-terminal domain of ligase-like"/>
    <property type="match status" value="1"/>
</dbReference>
<keyword evidence="1" id="KW-0812">Transmembrane</keyword>
<proteinExistence type="predicted"/>
<reference evidence="4" key="1">
    <citation type="submission" date="2018-02" db="EMBL/GenBank/DDBJ databases">
        <authorList>
            <person name="Clavel T."/>
            <person name="Strowig T."/>
        </authorList>
    </citation>
    <scope>NUCLEOTIDE SEQUENCE [LARGE SCALE GENOMIC DNA]</scope>
    <source>
        <strain evidence="4">DSM 103720</strain>
    </source>
</reference>
<gene>
    <name evidence="3" type="ORF">C5O23_07500</name>
</gene>
<dbReference type="InterPro" id="IPR000873">
    <property type="entry name" value="AMP-dep_synth/lig_dom"/>
</dbReference>
<keyword evidence="3" id="KW-0436">Ligase</keyword>
<dbReference type="Proteomes" id="UP000244905">
    <property type="component" value="Unassembled WGS sequence"/>
</dbReference>
<protein>
    <submittedName>
        <fullName evidence="3">Long-chain fatty acid--CoA ligase</fullName>
    </submittedName>
</protein>
<sequence length="555" mass="62452">MNKENLLQIYASGFRKNWELPALTEFGSDQTMTYADMARRIAALHLLYEEAGIKRGDKIAVMGKNSFAWVVVYMATLTYGAVIVPVLHDFNVQDAQHIINHSESVMLFINESIFDSMEFEKIPAVKAVLSLDRRAVLAEHPVTNHAVEKFLARLPQKMRRRYPHGFTTADVDYPEIDESTLAEINYTSGTTGFSKGVMLTLGNLGGNVRFGVASRLHYRGSRALSFLPLAHAYGCAFDMLTPLAVGTHITILGKLPTPKLLLKAFAEVRPNLIICVPLILEKIYRNKLRPIIEKPSVRRALKLPGLKTLVYRKIRNSLVEALGGEFEEVIVGGAPLNHEVEAFLHKIKFPFTVGYGMTECGPLISYTPWRNFIVSSSGRTLPSMESKIAGSRNQETEPGEICVRGENVMKGYYKNPEATEAVIDAEGWLHTGDMGTISDRGIIFIRGRYKTMILGASGQNIYPEEIEAKLNNMPYVSESLIVERGKHLVALVYPDYEAMDRDKVHNEQLPALMEQVRTDLNRIVAPYERIDRIQLIANEFEKTPKRSIKRYLYNA</sequence>